<comment type="caution">
    <text evidence="2">The sequence shown here is derived from an EMBL/GenBank/DDBJ whole genome shotgun (WGS) entry which is preliminary data.</text>
</comment>
<dbReference type="RefSeq" id="WP_214091289.1">
    <property type="nucleotide sequence ID" value="NZ_JAHCLR010000003.1"/>
</dbReference>
<evidence type="ECO:0000313" key="3">
    <source>
        <dbReference type="Proteomes" id="UP001519535"/>
    </source>
</evidence>
<protein>
    <recommendedName>
        <fullName evidence="4">Halobacterial output domain-containing protein</fullName>
    </recommendedName>
</protein>
<evidence type="ECO:0000313" key="2">
    <source>
        <dbReference type="EMBL" id="MBS9532401.1"/>
    </source>
</evidence>
<evidence type="ECO:0008006" key="4">
    <source>
        <dbReference type="Google" id="ProtNLM"/>
    </source>
</evidence>
<name>A0ABS5RG06_9MYCO</name>
<sequence>MTITEAQGVDGFNEDGYDADGYDENGFDEDGRDRDGYDEDGLDDDGLDRDGVPDGDLEKLADRAIDATDGACHAHVGDDGVERGIEVHVVNDTTVKLRLYGQYPCCSRTATYWGGQCGGCGAQAYTPQVRWDRGDDPSTLQVRLAEMLAQYGLGPTDEIDTAWELAEALTNCEDLTDLFGVCEFETVADDYGMNDYGLARIGGELHEVWVDAGRWTVTPVRPATTVGDLIDQLERIGRVDSVGLATSDELVEELMTMAADAGVSPERGRHTGSWMLSFGGQRITVTDTAEGWVAK</sequence>
<reference evidence="2 3" key="1">
    <citation type="submission" date="2021-05" db="EMBL/GenBank/DDBJ databases">
        <title>Mycobacterium acidophilum sp. nov., an extremely acid-tolerant member of the genus Mycobacterium.</title>
        <authorList>
            <person name="Xia J."/>
        </authorList>
    </citation>
    <scope>NUCLEOTIDE SEQUENCE [LARGE SCALE GENOMIC DNA]</scope>
    <source>
        <strain evidence="2 3">M1</strain>
    </source>
</reference>
<feature type="region of interest" description="Disordered" evidence="1">
    <location>
        <begin position="1"/>
        <end position="55"/>
    </location>
</feature>
<proteinExistence type="predicted"/>
<organism evidence="2 3">
    <name type="scientific">Mycolicibacter acidiphilus</name>
    <dbReference type="NCBI Taxonomy" id="2835306"/>
    <lineage>
        <taxon>Bacteria</taxon>
        <taxon>Bacillati</taxon>
        <taxon>Actinomycetota</taxon>
        <taxon>Actinomycetes</taxon>
        <taxon>Mycobacteriales</taxon>
        <taxon>Mycobacteriaceae</taxon>
        <taxon>Mycolicibacter</taxon>
    </lineage>
</organism>
<accession>A0ABS5RG06</accession>
<feature type="compositionally biased region" description="Acidic residues" evidence="1">
    <location>
        <begin position="36"/>
        <end position="47"/>
    </location>
</feature>
<dbReference type="Proteomes" id="UP001519535">
    <property type="component" value="Unassembled WGS sequence"/>
</dbReference>
<dbReference type="EMBL" id="JAHCLR010000003">
    <property type="protein sequence ID" value="MBS9532401.1"/>
    <property type="molecule type" value="Genomic_DNA"/>
</dbReference>
<feature type="compositionally biased region" description="Acidic residues" evidence="1">
    <location>
        <begin position="12"/>
        <end position="28"/>
    </location>
</feature>
<evidence type="ECO:0000256" key="1">
    <source>
        <dbReference type="SAM" id="MobiDB-lite"/>
    </source>
</evidence>
<gene>
    <name evidence="2" type="ORF">KIH27_02220</name>
</gene>
<keyword evidence="3" id="KW-1185">Reference proteome</keyword>